<gene>
    <name evidence="2" type="ORF">ACFQMG_01260</name>
</gene>
<dbReference type="RefSeq" id="WP_345708963.1">
    <property type="nucleotide sequence ID" value="NZ_BAABKV010000001.1"/>
</dbReference>
<dbReference type="InterPro" id="IPR019648">
    <property type="entry name" value="YebY"/>
</dbReference>
<feature type="transmembrane region" description="Helical" evidence="1">
    <location>
        <begin position="12"/>
        <end position="36"/>
    </location>
</feature>
<dbReference type="EMBL" id="JBHTAJ010000002">
    <property type="protein sequence ID" value="MFC7178186.1"/>
    <property type="molecule type" value="Genomic_DNA"/>
</dbReference>
<comment type="caution">
    <text evidence="2">The sequence shown here is derived from an EMBL/GenBank/DDBJ whole genome shotgun (WGS) entry which is preliminary data.</text>
</comment>
<dbReference type="Pfam" id="PF10709">
    <property type="entry name" value="DUF2511"/>
    <property type="match status" value="1"/>
</dbReference>
<sequence>MARVDRAVRRPAPAYRTAVIGAAVVVVLGAGGWFFLSEDGHSRSVSASSVSPWPFTVGSGTLRCRSGSLLTFASGGTEYGLDATAQDAGYAAPLPVWAAAPGGGGLHMDLRPAIDAARALC</sequence>
<evidence type="ECO:0000313" key="3">
    <source>
        <dbReference type="Proteomes" id="UP001596435"/>
    </source>
</evidence>
<keyword evidence="1" id="KW-1133">Transmembrane helix</keyword>
<keyword evidence="1" id="KW-0812">Transmembrane</keyword>
<dbReference type="Proteomes" id="UP001596435">
    <property type="component" value="Unassembled WGS sequence"/>
</dbReference>
<keyword evidence="1" id="KW-0472">Membrane</keyword>
<keyword evidence="3" id="KW-1185">Reference proteome</keyword>
<protein>
    <submittedName>
        <fullName evidence="2">DUF2511 domain-containing protein</fullName>
    </submittedName>
</protein>
<evidence type="ECO:0000256" key="1">
    <source>
        <dbReference type="SAM" id="Phobius"/>
    </source>
</evidence>
<evidence type="ECO:0000313" key="2">
    <source>
        <dbReference type="EMBL" id="MFC7178186.1"/>
    </source>
</evidence>
<reference evidence="3" key="1">
    <citation type="journal article" date="2019" name="Int. J. Syst. Evol. Microbiol.">
        <title>The Global Catalogue of Microorganisms (GCM) 10K type strain sequencing project: providing services to taxonomists for standard genome sequencing and annotation.</title>
        <authorList>
            <consortium name="The Broad Institute Genomics Platform"/>
            <consortium name="The Broad Institute Genome Sequencing Center for Infectious Disease"/>
            <person name="Wu L."/>
            <person name="Ma J."/>
        </authorList>
    </citation>
    <scope>NUCLEOTIDE SEQUENCE [LARGE SCALE GENOMIC DNA]</scope>
    <source>
        <strain evidence="3">CGMCC 1.12859</strain>
    </source>
</reference>
<accession>A0ABW2FLP9</accession>
<organism evidence="2 3">
    <name type="scientific">Kitasatospora paranensis</name>
    <dbReference type="NCBI Taxonomy" id="258053"/>
    <lineage>
        <taxon>Bacteria</taxon>
        <taxon>Bacillati</taxon>
        <taxon>Actinomycetota</taxon>
        <taxon>Actinomycetes</taxon>
        <taxon>Kitasatosporales</taxon>
        <taxon>Streptomycetaceae</taxon>
        <taxon>Kitasatospora</taxon>
    </lineage>
</organism>
<name>A0ABW2FLP9_9ACTN</name>
<proteinExistence type="predicted"/>